<comment type="caution">
    <text evidence="1">The sequence shown here is derived from an EMBL/GenBank/DDBJ whole genome shotgun (WGS) entry which is preliminary data.</text>
</comment>
<accession>A0ABV3MZZ5</accession>
<proteinExistence type="predicted"/>
<protein>
    <submittedName>
        <fullName evidence="1">YobF family protein</fullName>
    </submittedName>
</protein>
<dbReference type="InterPro" id="IPR019672">
    <property type="entry name" value="DUF2527"/>
</dbReference>
<sequence length="30" mass="3258">MCGIFSKEVSSKDVKLNTASLPSLNLCLMQ</sequence>
<evidence type="ECO:0000313" key="1">
    <source>
        <dbReference type="EMBL" id="MEW5289134.1"/>
    </source>
</evidence>
<name>A0ABV3MZZ5_9GAMM</name>
<evidence type="ECO:0000313" key="2">
    <source>
        <dbReference type="Proteomes" id="UP001554567"/>
    </source>
</evidence>
<dbReference type="RefSeq" id="WP_261658200.1">
    <property type="nucleotide sequence ID" value="NZ_JBFKZN010000004.1"/>
</dbReference>
<gene>
    <name evidence="1" type="ORF">ABW286_08055</name>
</gene>
<dbReference type="EMBL" id="JBFKZN010000004">
    <property type="protein sequence ID" value="MEW5289134.1"/>
    <property type="molecule type" value="Genomic_DNA"/>
</dbReference>
<organism evidence="1 2">
    <name type="scientific">Erwinia papayae</name>
    <dbReference type="NCBI Taxonomy" id="206499"/>
    <lineage>
        <taxon>Bacteria</taxon>
        <taxon>Pseudomonadati</taxon>
        <taxon>Pseudomonadota</taxon>
        <taxon>Gammaproteobacteria</taxon>
        <taxon>Enterobacterales</taxon>
        <taxon>Erwiniaceae</taxon>
        <taxon>Erwinia</taxon>
    </lineage>
</organism>
<dbReference type="Proteomes" id="UP001554567">
    <property type="component" value="Unassembled WGS sequence"/>
</dbReference>
<keyword evidence="2" id="KW-1185">Reference proteome</keyword>
<reference evidence="1 2" key="1">
    <citation type="submission" date="2024-07" db="EMBL/GenBank/DDBJ databases">
        <authorList>
            <person name="Dulla G.F.J."/>
            <person name="Delorm J.G."/>
        </authorList>
    </citation>
    <scope>NUCLEOTIDE SEQUENCE [LARGE SCALE GENOMIC DNA]</scope>
    <source>
        <strain evidence="1 2">JGD 233</strain>
    </source>
</reference>
<dbReference type="Pfam" id="PF10736">
    <property type="entry name" value="DUF2527"/>
    <property type="match status" value="1"/>
</dbReference>